<dbReference type="InterPro" id="IPR035901">
    <property type="entry name" value="GIY-YIG_endonuc_sf"/>
</dbReference>
<dbReference type="Pfam" id="PF07460">
    <property type="entry name" value="NUMOD3"/>
    <property type="match status" value="1"/>
</dbReference>
<dbReference type="Proteomes" id="UP000190750">
    <property type="component" value="Unassembled WGS sequence"/>
</dbReference>
<dbReference type="GO" id="GO:0003677">
    <property type="term" value="F:DNA binding"/>
    <property type="evidence" value="ECO:0007669"/>
    <property type="project" value="InterPro"/>
</dbReference>
<dbReference type="InterPro" id="IPR003611">
    <property type="entry name" value="NUMOD3"/>
</dbReference>
<accession>A0A1T1AP43</accession>
<evidence type="ECO:0000313" key="4">
    <source>
        <dbReference type="Proteomes" id="UP000190750"/>
    </source>
</evidence>
<comment type="similarity">
    <text evidence="1">To endonucleases of group I introns of fungi and phage.</text>
</comment>
<evidence type="ECO:0000256" key="1">
    <source>
        <dbReference type="ARBA" id="ARBA00010045"/>
    </source>
</evidence>
<dbReference type="GO" id="GO:0004519">
    <property type="term" value="F:endonuclease activity"/>
    <property type="evidence" value="ECO:0007669"/>
    <property type="project" value="InterPro"/>
</dbReference>
<dbReference type="OrthoDB" id="9134286at2"/>
<dbReference type="NCBIfam" id="TIGR01453">
    <property type="entry name" value="grpIintron_endo"/>
    <property type="match status" value="1"/>
</dbReference>
<dbReference type="Pfam" id="PF01541">
    <property type="entry name" value="GIY-YIG"/>
    <property type="match status" value="1"/>
</dbReference>
<dbReference type="AlphaFoldDB" id="A0A1T1AP43"/>
<dbReference type="InterPro" id="IPR006350">
    <property type="entry name" value="Intron_endoG1"/>
</dbReference>
<evidence type="ECO:0000259" key="2">
    <source>
        <dbReference type="PROSITE" id="PS50164"/>
    </source>
</evidence>
<dbReference type="STRING" id="28066.RF819_02675"/>
<keyword evidence="4" id="KW-1185">Reference proteome</keyword>
<organism evidence="3 4">
    <name type="scientific">Rhodoferax fermentans</name>
    <dbReference type="NCBI Taxonomy" id="28066"/>
    <lineage>
        <taxon>Bacteria</taxon>
        <taxon>Pseudomonadati</taxon>
        <taxon>Pseudomonadota</taxon>
        <taxon>Betaproteobacteria</taxon>
        <taxon>Burkholderiales</taxon>
        <taxon>Comamonadaceae</taxon>
        <taxon>Rhodoferax</taxon>
    </lineage>
</organism>
<dbReference type="EMBL" id="MTJN01000002">
    <property type="protein sequence ID" value="OOV05753.1"/>
    <property type="molecule type" value="Genomic_DNA"/>
</dbReference>
<dbReference type="RefSeq" id="WP_078363536.1">
    <property type="nucleotide sequence ID" value="NZ_MTJN01000002.1"/>
</dbReference>
<dbReference type="InterPro" id="IPR000305">
    <property type="entry name" value="GIY-YIG_endonuc"/>
</dbReference>
<evidence type="ECO:0000313" key="3">
    <source>
        <dbReference type="EMBL" id="OOV05753.1"/>
    </source>
</evidence>
<dbReference type="CDD" id="cd10437">
    <property type="entry name" value="GIY-YIG_HE_I-TevI_like"/>
    <property type="match status" value="1"/>
</dbReference>
<protein>
    <recommendedName>
        <fullName evidence="2">GIY-YIG domain-containing protein</fullName>
    </recommendedName>
</protein>
<dbReference type="SUPFAM" id="SSF82771">
    <property type="entry name" value="GIY-YIG endonuclease"/>
    <property type="match status" value="1"/>
</dbReference>
<gene>
    <name evidence="3" type="ORF">RF819_02675</name>
</gene>
<comment type="caution">
    <text evidence="3">The sequence shown here is derived from an EMBL/GenBank/DDBJ whole genome shotgun (WGS) entry which is preliminary data.</text>
</comment>
<feature type="domain" description="GIY-YIG" evidence="2">
    <location>
        <begin position="5"/>
        <end position="96"/>
    </location>
</feature>
<proteinExistence type="predicted"/>
<dbReference type="SMART" id="SM00465">
    <property type="entry name" value="GIYc"/>
    <property type="match status" value="1"/>
</dbReference>
<sequence>MARITVAGVYEIRNTLSNKVYIGSSVNVKRRLAAHRQHLRRGEHATAHLQSAWDKCGESAFEFKQLIVCDKKDVLFYEQRIMDGFKSNQKEFGYNKRIVVETCAGMKLTDEHKAKIAAAVPRGEAHQYYGKRLCDKAYEVAADLKRGKPMPDEQREKISRTLHGKKKPAGFGAKISAAKKGVKYTDEQKKNMTGCWLGKKHTKERREQGAKLSFAKADEVRRLYAGGGLSQDKIAVMMQVSRRAIRNVLDGKAWA</sequence>
<name>A0A1T1AP43_RHOFE</name>
<dbReference type="PROSITE" id="PS50164">
    <property type="entry name" value="GIY_YIG"/>
    <property type="match status" value="1"/>
</dbReference>
<reference evidence="3 4" key="1">
    <citation type="submission" date="2017-01" db="EMBL/GenBank/DDBJ databases">
        <title>Genome sequencing of Rhodoferax fermentans JCM 7819.</title>
        <authorList>
            <person name="Kim Y.J."/>
            <person name="Farh M.E.-A."/>
            <person name="Yang D.-C."/>
        </authorList>
    </citation>
    <scope>NUCLEOTIDE SEQUENCE [LARGE SCALE GENOMIC DNA]</scope>
    <source>
        <strain evidence="3 4">JCM 7819</strain>
    </source>
</reference>
<dbReference type="Gene3D" id="3.40.1440.10">
    <property type="entry name" value="GIY-YIG endonuclease"/>
    <property type="match status" value="1"/>
</dbReference>